<dbReference type="PROSITE" id="PS50294">
    <property type="entry name" value="WD_REPEATS_REGION"/>
    <property type="match status" value="12"/>
</dbReference>
<dbReference type="SMART" id="SM00564">
    <property type="entry name" value="PQQ"/>
    <property type="match status" value="12"/>
</dbReference>
<dbReference type="InterPro" id="IPR018391">
    <property type="entry name" value="PQQ_b-propeller_rpt"/>
</dbReference>
<protein>
    <recommendedName>
        <fullName evidence="5">Nephrocystin 3-like N-terminal domain-containing protein</fullName>
    </recommendedName>
</protein>
<dbReference type="CDD" id="cd00200">
    <property type="entry name" value="WD40"/>
    <property type="match status" value="2"/>
</dbReference>
<feature type="repeat" description="WD" evidence="3">
    <location>
        <begin position="1240"/>
        <end position="1281"/>
    </location>
</feature>
<feature type="repeat" description="WD" evidence="3">
    <location>
        <begin position="1072"/>
        <end position="1113"/>
    </location>
</feature>
<dbReference type="InterPro" id="IPR020472">
    <property type="entry name" value="WD40_PAC1"/>
</dbReference>
<comment type="caution">
    <text evidence="6">The sequence shown here is derived from an EMBL/GenBank/DDBJ whole genome shotgun (WGS) entry which is preliminary data.</text>
</comment>
<dbReference type="InterPro" id="IPR015943">
    <property type="entry name" value="WD40/YVTN_repeat-like_dom_sf"/>
</dbReference>
<feature type="repeat" description="WD" evidence="3">
    <location>
        <begin position="1282"/>
        <end position="1323"/>
    </location>
</feature>
<dbReference type="InterPro" id="IPR059179">
    <property type="entry name" value="MLKL-like_MCAfunc"/>
</dbReference>
<dbReference type="InterPro" id="IPR011047">
    <property type="entry name" value="Quinoprotein_ADH-like_sf"/>
</dbReference>
<dbReference type="GO" id="GO:0005634">
    <property type="term" value="C:nucleus"/>
    <property type="evidence" value="ECO:0007669"/>
    <property type="project" value="TreeGrafter"/>
</dbReference>
<dbReference type="PRINTS" id="PR00320">
    <property type="entry name" value="GPROTEINBRPT"/>
</dbReference>
<dbReference type="PANTHER" id="PTHR22847:SF637">
    <property type="entry name" value="WD REPEAT DOMAIN 5B"/>
    <property type="match status" value="1"/>
</dbReference>
<feature type="region of interest" description="Disordered" evidence="4">
    <location>
        <begin position="120"/>
        <end position="214"/>
    </location>
</feature>
<evidence type="ECO:0000313" key="7">
    <source>
        <dbReference type="Proteomes" id="UP000559256"/>
    </source>
</evidence>
<dbReference type="SMART" id="SM00320">
    <property type="entry name" value="WD40"/>
    <property type="match status" value="12"/>
</dbReference>
<feature type="repeat" description="WD" evidence="3">
    <location>
        <begin position="1366"/>
        <end position="1407"/>
    </location>
</feature>
<dbReference type="InterPro" id="IPR001680">
    <property type="entry name" value="WD40_rpt"/>
</dbReference>
<dbReference type="PROSITE" id="PS50082">
    <property type="entry name" value="WD_REPEATS_2"/>
    <property type="match status" value="12"/>
</dbReference>
<dbReference type="Pfam" id="PF24883">
    <property type="entry name" value="NPHP3_N"/>
    <property type="match status" value="1"/>
</dbReference>
<feature type="compositionally biased region" description="Polar residues" evidence="4">
    <location>
        <begin position="162"/>
        <end position="176"/>
    </location>
</feature>
<dbReference type="Pfam" id="PF25173">
    <property type="entry name" value="Beta-prop_WDR3_1st"/>
    <property type="match status" value="1"/>
</dbReference>
<dbReference type="Proteomes" id="UP000559256">
    <property type="component" value="Unassembled WGS sequence"/>
</dbReference>
<feature type="repeat" description="WD" evidence="3">
    <location>
        <begin position="1324"/>
        <end position="1365"/>
    </location>
</feature>
<dbReference type="SUPFAM" id="SSF52540">
    <property type="entry name" value="P-loop containing nucleoside triphosphate hydrolases"/>
    <property type="match status" value="1"/>
</dbReference>
<gene>
    <name evidence="6" type="ORF">D9758_017926</name>
</gene>
<feature type="repeat" description="WD" evidence="3">
    <location>
        <begin position="1198"/>
        <end position="1239"/>
    </location>
</feature>
<evidence type="ECO:0000256" key="3">
    <source>
        <dbReference type="PROSITE-ProRule" id="PRU00221"/>
    </source>
</evidence>
<keyword evidence="7" id="KW-1185">Reference proteome</keyword>
<dbReference type="OrthoDB" id="3027122at2759"/>
<dbReference type="CDD" id="cd21037">
    <property type="entry name" value="MLKL_NTD"/>
    <property type="match status" value="1"/>
</dbReference>
<evidence type="ECO:0000313" key="6">
    <source>
        <dbReference type="EMBL" id="KAF5333901.1"/>
    </source>
</evidence>
<feature type="repeat" description="WD" evidence="3">
    <location>
        <begin position="988"/>
        <end position="1029"/>
    </location>
</feature>
<feature type="repeat" description="WD" evidence="3">
    <location>
        <begin position="1408"/>
        <end position="1449"/>
    </location>
</feature>
<dbReference type="PROSITE" id="PS00678">
    <property type="entry name" value="WD_REPEATS_1"/>
    <property type="match status" value="12"/>
</dbReference>
<dbReference type="EMBL" id="JAACJM010000280">
    <property type="protein sequence ID" value="KAF5333901.1"/>
    <property type="molecule type" value="Genomic_DNA"/>
</dbReference>
<name>A0A8H5C3B3_9AGAR</name>
<feature type="compositionally biased region" description="Basic and acidic residues" evidence="4">
    <location>
        <begin position="202"/>
        <end position="214"/>
    </location>
</feature>
<evidence type="ECO:0000259" key="5">
    <source>
        <dbReference type="Pfam" id="PF24883"/>
    </source>
</evidence>
<dbReference type="Gene3D" id="3.40.50.300">
    <property type="entry name" value="P-loop containing nucleotide triphosphate hydrolases"/>
    <property type="match status" value="1"/>
</dbReference>
<feature type="repeat" description="WD" evidence="3">
    <location>
        <begin position="1114"/>
        <end position="1155"/>
    </location>
</feature>
<keyword evidence="2" id="KW-0677">Repeat</keyword>
<dbReference type="PANTHER" id="PTHR22847">
    <property type="entry name" value="WD40 REPEAT PROTEIN"/>
    <property type="match status" value="1"/>
</dbReference>
<dbReference type="SUPFAM" id="SSF50998">
    <property type="entry name" value="Quinoprotein alcohol dehydrogenase-like"/>
    <property type="match status" value="2"/>
</dbReference>
<dbReference type="InterPro" id="IPR027417">
    <property type="entry name" value="P-loop_NTPase"/>
</dbReference>
<reference evidence="6 7" key="1">
    <citation type="journal article" date="2020" name="ISME J.">
        <title>Uncovering the hidden diversity of litter-decomposition mechanisms in mushroom-forming fungi.</title>
        <authorList>
            <person name="Floudas D."/>
            <person name="Bentzer J."/>
            <person name="Ahren D."/>
            <person name="Johansson T."/>
            <person name="Persson P."/>
            <person name="Tunlid A."/>
        </authorList>
    </citation>
    <scope>NUCLEOTIDE SEQUENCE [LARGE SCALE GENOMIC DNA]</scope>
    <source>
        <strain evidence="6 7">CBS 291.85</strain>
    </source>
</reference>
<sequence length="1563" mass="174507">MYRANYLLSRLMQSDLALAKDYDICDILDVLADFILELYTPPFGWDLLYRFPRLLLTANASPTAPAPSDVLWDEALQTKTYAPTGFAWDGGGSFGLLARSRTISGWLSTFFTFGLLKKRSNPDNETDDATRFLDSQGRSRSRSRSRSPIPPAAVSAPDPPVHNSSLTPSYLTSSGRLSPVPPPQIGASAIQKPLPDLPGNNGRDEESRLERVTESKTFRSMKTLLRLVTAAGDAEPTGALKIVSGGLSILVEQAEKTVQTNADRKAFVKSLQSAVDNLEHYSRDVTSGSLGEHMKTLEETLKNKIRQLMDELERPWWKRFLAAGEEAEDMKSLQQMVRDMYQVFMMELAIQIAINIENGIETNGEIKAYLEENLRDLKTGFEEVAREIKGIKLEMLKACTNQLTGCLAPSEKAEYNAMTRALRRACTEGTRQEILEKLIAWAEGDTDHPIFWMNGMAGTGKTTIAYSFCQQLLEKQMLGASFFSSRSEGETADPGHVLPTIAYQLARHSPEFSAALQKSLKAEEDSGCTPSESQFRKLILSPARTLRSAFGQKHLVVVFDGLDECRDLSQISKILSLLIQHAVDLPIKFYISSRPEADITARFTSANSKHHKKFLLHNVEEHFLRRDLGLFLHHRFTEIRNEKSISEEGWPSEDQLNQLLDLSGRLFIYAATACLFIADPRIQSLGSTQKALRDILSYSASNPTPGNEASYRELDALYRIVLSSALHNDEENEVLKNVLHLITTAQTPLSQTAIAELLQINISSILLERTLSSLQSVISVPANHSQPIQIFHASFPDFLSDPIRSKEYHHAPKESHSILANKCLEYLKGHLVENICGLQDKNVHVSQATIAGNISEALQYACMYWITHYLEASDKDTLHELMNKFFKKWVLQWTECMSLLGRLDIVVKMLRNLERAQFVDAKIRRLAGDTRRCVLQCFNTIRDHPLEIYYSALFWLPKKSIIREFYPQEIPWKLLGGVGNVWECYDHVIQAKGSINCIALSADGQQVVSGSSDSTIRIWNVETGEEEKKLEGHSHSVTSVAFSADGQRVVSGSDDSTIRIWNVETGEEEKKLEGHSNWVRSVAFSADGQRVVSGSDDKTIRIWNVETGEEEKKLEGHSDWVRSVAFSADGQRVVSGSSDKTIRIWNVETGEEEKKLEGHSHWVTSVAFSADGQRVVSGSSDSTIRIWNVETGEEEKKLEGHSDWVRSVAFSADGQRVVSGSSDKTIRIWNVETGEEEKKLEGHSDSVRSVAFSADGQQVVSGSYDKTIRIWNVETGEEEKKLEGHSHWVRSVAFSADGQQVVSGSDDSTIRIWNVETGEEEKKLEGHSDWVTSVAFSADGQRVVSGSSDKTIRIWNVETGEEEKKLEGHSDLVRSVAFSADGQRVVSGSSDSTIRIWNVETGEEEKKLEGHSRRVRSVAFSADGQQVVSGSDDSTIRIWNVETGEEEKKLEGHSHSVTSVAFSADGQQVVSGSDDKTIRIWNVGTGEEEKKLDQHSQSAANEQKIATDVSHYLHDQWIHHPFIGELDCVYLPFTDIFCSAIHDDIRLLCLGFQSGKVLILKAL</sequence>
<feature type="repeat" description="WD" evidence="3">
    <location>
        <begin position="1030"/>
        <end position="1071"/>
    </location>
</feature>
<evidence type="ECO:0000256" key="1">
    <source>
        <dbReference type="ARBA" id="ARBA00022574"/>
    </source>
</evidence>
<dbReference type="Gene3D" id="2.130.10.10">
    <property type="entry name" value="YVTN repeat-like/Quinoprotein amine dehydrogenase"/>
    <property type="match status" value="6"/>
</dbReference>
<feature type="repeat" description="WD" evidence="3">
    <location>
        <begin position="1450"/>
        <end position="1491"/>
    </location>
</feature>
<proteinExistence type="predicted"/>
<feature type="repeat" description="WD" evidence="3">
    <location>
        <begin position="1156"/>
        <end position="1197"/>
    </location>
</feature>
<evidence type="ECO:0000256" key="2">
    <source>
        <dbReference type="ARBA" id="ARBA00022737"/>
    </source>
</evidence>
<dbReference type="GO" id="GO:1990234">
    <property type="term" value="C:transferase complex"/>
    <property type="evidence" value="ECO:0007669"/>
    <property type="project" value="UniProtKB-ARBA"/>
</dbReference>
<dbReference type="Pfam" id="PF00400">
    <property type="entry name" value="WD40"/>
    <property type="match status" value="7"/>
</dbReference>
<dbReference type="InterPro" id="IPR019775">
    <property type="entry name" value="WD40_repeat_CS"/>
</dbReference>
<evidence type="ECO:0000256" key="4">
    <source>
        <dbReference type="SAM" id="MobiDB-lite"/>
    </source>
</evidence>
<dbReference type="InterPro" id="IPR056884">
    <property type="entry name" value="NPHP3-like_N"/>
</dbReference>
<accession>A0A8H5C3B3</accession>
<organism evidence="6 7">
    <name type="scientific">Tetrapyrgos nigripes</name>
    <dbReference type="NCBI Taxonomy" id="182062"/>
    <lineage>
        <taxon>Eukaryota</taxon>
        <taxon>Fungi</taxon>
        <taxon>Dikarya</taxon>
        <taxon>Basidiomycota</taxon>
        <taxon>Agaricomycotina</taxon>
        <taxon>Agaricomycetes</taxon>
        <taxon>Agaricomycetidae</taxon>
        <taxon>Agaricales</taxon>
        <taxon>Marasmiineae</taxon>
        <taxon>Marasmiaceae</taxon>
        <taxon>Tetrapyrgos</taxon>
    </lineage>
</organism>
<feature type="domain" description="Nephrocystin 3-like N-terminal" evidence="5">
    <location>
        <begin position="429"/>
        <end position="594"/>
    </location>
</feature>
<keyword evidence="1 3" id="KW-0853">WD repeat</keyword>